<dbReference type="Proteomes" id="UP000887576">
    <property type="component" value="Unplaced"/>
</dbReference>
<sequence length="307" mass="34452">MENSHSSLVAYVHPIVVLGISDQWTRKMMNSNDAKPKAIGLITGKREGLKTEIFRSHILEVEEKMDDGSGGLVFDEDFLQTQLSLAKEMFPNEDLLGWYVTNSLIQPDITEIQLNQQLSKFVEHPLFLKFDAESLHLTGHLNMELLETVIDPNDETKTLFRKMPMHFETEASELIALEHMASFSASGDYYHTSASKVVSTLAASLHVLNQRLRVCHAYVKDVNAGKIQRNDKILSDISKLHLRLKALQSHPLVKTDNKLTTSSKQVSSIAAITALYEDLHAVNENINTLFSEPAARRALSLNLFANV</sequence>
<reference evidence="2" key="1">
    <citation type="submission" date="2022-11" db="UniProtKB">
        <authorList>
            <consortium name="WormBaseParasite"/>
        </authorList>
    </citation>
    <scope>IDENTIFICATION</scope>
</reference>
<dbReference type="WBParaSite" id="JU765_v2.g14417.t1">
    <property type="protein sequence ID" value="JU765_v2.g14417.t1"/>
    <property type="gene ID" value="JU765_v2.g14417"/>
</dbReference>
<evidence type="ECO:0000313" key="1">
    <source>
        <dbReference type="Proteomes" id="UP000887576"/>
    </source>
</evidence>
<protein>
    <submittedName>
        <fullName evidence="2">COP9 signalosome complex subunit 6</fullName>
    </submittedName>
</protein>
<proteinExistence type="predicted"/>
<name>A0AC34QA80_9BILA</name>
<organism evidence="1 2">
    <name type="scientific">Panagrolaimus sp. JU765</name>
    <dbReference type="NCBI Taxonomy" id="591449"/>
    <lineage>
        <taxon>Eukaryota</taxon>
        <taxon>Metazoa</taxon>
        <taxon>Ecdysozoa</taxon>
        <taxon>Nematoda</taxon>
        <taxon>Chromadorea</taxon>
        <taxon>Rhabditida</taxon>
        <taxon>Tylenchina</taxon>
        <taxon>Panagrolaimomorpha</taxon>
        <taxon>Panagrolaimoidea</taxon>
        <taxon>Panagrolaimidae</taxon>
        <taxon>Panagrolaimus</taxon>
    </lineage>
</organism>
<accession>A0AC34QA80</accession>
<evidence type="ECO:0000313" key="2">
    <source>
        <dbReference type="WBParaSite" id="JU765_v2.g14417.t1"/>
    </source>
</evidence>